<accession>A0A1F2WIB4</accession>
<evidence type="ECO:0000313" key="4">
    <source>
        <dbReference type="EMBL" id="OFW56580.1"/>
    </source>
</evidence>
<evidence type="ECO:0000256" key="1">
    <source>
        <dbReference type="ARBA" id="ARBA00022679"/>
    </source>
</evidence>
<keyword evidence="1" id="KW-0808">Transferase</keyword>
<comment type="caution">
    <text evidence="4">The sequence shown here is derived from an EMBL/GenBank/DDBJ whole genome shotgun (WGS) entry which is preliminary data.</text>
</comment>
<dbReference type="AlphaFoldDB" id="A0A1F2WIB4"/>
<organism evidence="4 5">
    <name type="scientific">Candidatus Solincola sediminis</name>
    <dbReference type="NCBI Taxonomy" id="1797199"/>
    <lineage>
        <taxon>Bacteria</taxon>
        <taxon>Bacillati</taxon>
        <taxon>Actinomycetota</taxon>
        <taxon>Candidatus Geothermincolia</taxon>
        <taxon>Candidatus Geothermincolales</taxon>
        <taxon>Candidatus Geothermincolaceae</taxon>
        <taxon>Candidatus Solincola</taxon>
    </lineage>
</organism>
<dbReference type="GO" id="GO:0019563">
    <property type="term" value="P:glycerol catabolic process"/>
    <property type="evidence" value="ECO:0007669"/>
    <property type="project" value="TreeGrafter"/>
</dbReference>
<evidence type="ECO:0000313" key="5">
    <source>
        <dbReference type="Proteomes" id="UP000177876"/>
    </source>
</evidence>
<dbReference type="FunFam" id="1.25.40.340:FF:000002">
    <property type="entry name" value="Dihydroxyacetone kinase, L subunit"/>
    <property type="match status" value="1"/>
</dbReference>
<dbReference type="EMBL" id="MELK01000043">
    <property type="protein sequence ID" value="OFW56580.1"/>
    <property type="molecule type" value="Genomic_DNA"/>
</dbReference>
<dbReference type="SMART" id="SM01120">
    <property type="entry name" value="Dak2"/>
    <property type="match status" value="1"/>
</dbReference>
<dbReference type="PANTHER" id="PTHR28629">
    <property type="entry name" value="TRIOKINASE/FMN CYCLASE"/>
    <property type="match status" value="1"/>
</dbReference>
<name>A0A1F2WIB4_9ACTN</name>
<proteinExistence type="predicted"/>
<dbReference type="InterPro" id="IPR050861">
    <property type="entry name" value="Dihydroxyacetone_Kinase"/>
</dbReference>
<dbReference type="Pfam" id="PF02734">
    <property type="entry name" value="Dak2"/>
    <property type="match status" value="1"/>
</dbReference>
<dbReference type="InterPro" id="IPR036117">
    <property type="entry name" value="DhaL_dom_sf"/>
</dbReference>
<gene>
    <name evidence="4" type="ORF">A2Y75_08890</name>
</gene>
<dbReference type="STRING" id="1797197.A2Y75_08890"/>
<dbReference type="SUPFAM" id="SSF101473">
    <property type="entry name" value="DhaL-like"/>
    <property type="match status" value="1"/>
</dbReference>
<dbReference type="GO" id="GO:0004371">
    <property type="term" value="F:glycerone kinase activity"/>
    <property type="evidence" value="ECO:0007669"/>
    <property type="project" value="InterPro"/>
</dbReference>
<evidence type="ECO:0000259" key="3">
    <source>
        <dbReference type="PROSITE" id="PS51480"/>
    </source>
</evidence>
<dbReference type="Proteomes" id="UP000177876">
    <property type="component" value="Unassembled WGS sequence"/>
</dbReference>
<dbReference type="InterPro" id="IPR004007">
    <property type="entry name" value="DhaL_dom"/>
</dbReference>
<protein>
    <recommendedName>
        <fullName evidence="3">DhaL domain-containing protein</fullName>
    </recommendedName>
</protein>
<dbReference type="Gene3D" id="1.25.40.340">
    <property type="match status" value="1"/>
</dbReference>
<reference evidence="4 5" key="1">
    <citation type="journal article" date="2016" name="Nat. Commun.">
        <title>Thousands of microbial genomes shed light on interconnected biogeochemical processes in an aquifer system.</title>
        <authorList>
            <person name="Anantharaman K."/>
            <person name="Brown C.T."/>
            <person name="Hug L.A."/>
            <person name="Sharon I."/>
            <person name="Castelle C.J."/>
            <person name="Probst A.J."/>
            <person name="Thomas B.C."/>
            <person name="Singh A."/>
            <person name="Wilkins M.J."/>
            <person name="Karaoz U."/>
            <person name="Brodie E.L."/>
            <person name="Williams K.H."/>
            <person name="Hubbard S.S."/>
            <person name="Banfield J.F."/>
        </authorList>
    </citation>
    <scope>NUCLEOTIDE SEQUENCE [LARGE SCALE GENOMIC DNA]</scope>
</reference>
<evidence type="ECO:0000256" key="2">
    <source>
        <dbReference type="ARBA" id="ARBA00022777"/>
    </source>
</evidence>
<sequence>MSETVNAATLIAILKETAAGWSRHSDEIRQLDAIVGDGDMGVTVELGSKAMIDYLANPAEEDIGKLLMKCGMQVNKASPSTFGTLLASAFMEAGKAALGRKEIGVKDLSLLGQGAIDGVKKRGKAEVGEKTMIDSLVPAVGAFQHTLTKGADAKMAIEAAIKAAKAGMEATVKMKAKFSRASYRQDGGIGVQDAGATAMYYLIEAFGRSLAAYV</sequence>
<dbReference type="GO" id="GO:0005829">
    <property type="term" value="C:cytosol"/>
    <property type="evidence" value="ECO:0007669"/>
    <property type="project" value="TreeGrafter"/>
</dbReference>
<dbReference type="PANTHER" id="PTHR28629:SF4">
    <property type="entry name" value="TRIOKINASE_FMN CYCLASE"/>
    <property type="match status" value="1"/>
</dbReference>
<feature type="domain" description="DhaL" evidence="3">
    <location>
        <begin position="8"/>
        <end position="208"/>
    </location>
</feature>
<keyword evidence="2" id="KW-0418">Kinase</keyword>
<dbReference type="PROSITE" id="PS51480">
    <property type="entry name" value="DHAL"/>
    <property type="match status" value="1"/>
</dbReference>